<dbReference type="NCBIfam" id="NF038402">
    <property type="entry name" value="TroA_like"/>
    <property type="match status" value="1"/>
</dbReference>
<dbReference type="PANTHER" id="PTHR30535">
    <property type="entry name" value="VITAMIN B12-BINDING PROTEIN"/>
    <property type="match status" value="1"/>
</dbReference>
<dbReference type="PROSITE" id="PS51257">
    <property type="entry name" value="PROKAR_LIPOPROTEIN"/>
    <property type="match status" value="1"/>
</dbReference>
<dbReference type="SUPFAM" id="SSF53807">
    <property type="entry name" value="Helical backbone' metal receptor"/>
    <property type="match status" value="1"/>
</dbReference>
<evidence type="ECO:0000256" key="2">
    <source>
        <dbReference type="ARBA" id="ARBA00022729"/>
    </source>
</evidence>
<accession>A0A1F2WQ33</accession>
<comment type="similarity">
    <text evidence="1">Belongs to the bacterial solute-binding protein 8 family.</text>
</comment>
<dbReference type="PANTHER" id="PTHR30535:SF34">
    <property type="entry name" value="MOLYBDATE-BINDING PROTEIN MOLA"/>
    <property type="match status" value="1"/>
</dbReference>
<dbReference type="InterPro" id="IPR050902">
    <property type="entry name" value="ABC_Transporter_SBP"/>
</dbReference>
<evidence type="ECO:0000256" key="3">
    <source>
        <dbReference type="SAM" id="SignalP"/>
    </source>
</evidence>
<sequence length="302" mass="32386">MKKVLCIAVLAVLLLAAGCGNQAELKARTRPAAYTDDLGRQVDITEVPQTIVSVSPACTEILFALGLGEKVAGVTTYCNYPDEATSKPKIGTFTTPNLESIIALKPDLVLATGGVQRDILDRMEELGLTVYAVNAATFDATIEDIRDIGEITGTSDRAEVIAGDMEDRAAVVASEVAKSEAVGDARPKVFYEIFYESNVWTAGSGTIISDLIAKAGGLNIADVQSGDYYEFSVERLITENPQVYLVGSGSMSNPGDIGTRSGWDRMDAIKNGKLSIISDDLVYRTGPRLIEGLELIYKAIYR</sequence>
<evidence type="ECO:0000256" key="1">
    <source>
        <dbReference type="ARBA" id="ARBA00008814"/>
    </source>
</evidence>
<dbReference type="InterPro" id="IPR002491">
    <property type="entry name" value="ABC_transptr_periplasmic_BD"/>
</dbReference>
<dbReference type="STRING" id="1797197.A2Y75_00455"/>
<dbReference type="GO" id="GO:0071281">
    <property type="term" value="P:cellular response to iron ion"/>
    <property type="evidence" value="ECO:0007669"/>
    <property type="project" value="TreeGrafter"/>
</dbReference>
<feature type="domain" description="Fe/B12 periplasmic-binding" evidence="4">
    <location>
        <begin position="50"/>
        <end position="302"/>
    </location>
</feature>
<feature type="signal peptide" evidence="3">
    <location>
        <begin position="1"/>
        <end position="22"/>
    </location>
</feature>
<organism evidence="5 6">
    <name type="scientific">Candidatus Solincola sediminis</name>
    <dbReference type="NCBI Taxonomy" id="1797199"/>
    <lineage>
        <taxon>Bacteria</taxon>
        <taxon>Bacillati</taxon>
        <taxon>Actinomycetota</taxon>
        <taxon>Candidatus Geothermincolia</taxon>
        <taxon>Candidatus Geothermincolales</taxon>
        <taxon>Candidatus Geothermincolaceae</taxon>
        <taxon>Candidatus Solincola</taxon>
    </lineage>
</organism>
<evidence type="ECO:0000313" key="6">
    <source>
        <dbReference type="Proteomes" id="UP000177876"/>
    </source>
</evidence>
<dbReference type="Proteomes" id="UP000177876">
    <property type="component" value="Unassembled WGS sequence"/>
</dbReference>
<protein>
    <recommendedName>
        <fullName evidence="4">Fe/B12 periplasmic-binding domain-containing protein</fullName>
    </recommendedName>
</protein>
<reference evidence="5 6" key="1">
    <citation type="journal article" date="2016" name="Nat. Commun.">
        <title>Thousands of microbial genomes shed light on interconnected biogeochemical processes in an aquifer system.</title>
        <authorList>
            <person name="Anantharaman K."/>
            <person name="Brown C.T."/>
            <person name="Hug L.A."/>
            <person name="Sharon I."/>
            <person name="Castelle C.J."/>
            <person name="Probst A.J."/>
            <person name="Thomas B.C."/>
            <person name="Singh A."/>
            <person name="Wilkins M.J."/>
            <person name="Karaoz U."/>
            <person name="Brodie E.L."/>
            <person name="Williams K.H."/>
            <person name="Hubbard S.S."/>
            <person name="Banfield J.F."/>
        </authorList>
    </citation>
    <scope>NUCLEOTIDE SEQUENCE [LARGE SCALE GENOMIC DNA]</scope>
</reference>
<name>A0A1F2WQ33_9ACTN</name>
<feature type="chain" id="PRO_5038902146" description="Fe/B12 periplasmic-binding domain-containing protein" evidence="3">
    <location>
        <begin position="23"/>
        <end position="302"/>
    </location>
</feature>
<evidence type="ECO:0000313" key="5">
    <source>
        <dbReference type="EMBL" id="OFW58992.1"/>
    </source>
</evidence>
<comment type="caution">
    <text evidence="5">The sequence shown here is derived from an EMBL/GenBank/DDBJ whole genome shotgun (WGS) entry which is preliminary data.</text>
</comment>
<keyword evidence="2 3" id="KW-0732">Signal</keyword>
<dbReference type="EMBL" id="MELK01000019">
    <property type="protein sequence ID" value="OFW58992.1"/>
    <property type="molecule type" value="Genomic_DNA"/>
</dbReference>
<dbReference type="AlphaFoldDB" id="A0A1F2WQ33"/>
<gene>
    <name evidence="5" type="ORF">A2Y75_00455</name>
</gene>
<evidence type="ECO:0000259" key="4">
    <source>
        <dbReference type="PROSITE" id="PS50983"/>
    </source>
</evidence>
<dbReference type="Pfam" id="PF01497">
    <property type="entry name" value="Peripla_BP_2"/>
    <property type="match status" value="1"/>
</dbReference>
<dbReference type="PROSITE" id="PS50983">
    <property type="entry name" value="FE_B12_PBP"/>
    <property type="match status" value="1"/>
</dbReference>
<dbReference type="Gene3D" id="3.40.50.1980">
    <property type="entry name" value="Nitrogenase molybdenum iron protein domain"/>
    <property type="match status" value="2"/>
</dbReference>
<dbReference type="InterPro" id="IPR054828">
    <property type="entry name" value="Vit_B12_bind_prot"/>
</dbReference>
<dbReference type="CDD" id="cd01144">
    <property type="entry name" value="BtuF"/>
    <property type="match status" value="1"/>
</dbReference>
<proteinExistence type="inferred from homology"/>